<dbReference type="InterPro" id="IPR000477">
    <property type="entry name" value="RT_dom"/>
</dbReference>
<dbReference type="PROSITE" id="PS50878">
    <property type="entry name" value="RT_POL"/>
    <property type="match status" value="1"/>
</dbReference>
<evidence type="ECO:0000256" key="2">
    <source>
        <dbReference type="SAM" id="MobiDB-lite"/>
    </source>
</evidence>
<dbReference type="Pfam" id="PF00078">
    <property type="entry name" value="RVT_1"/>
    <property type="match status" value="1"/>
</dbReference>
<evidence type="ECO:0000256" key="1">
    <source>
        <dbReference type="PROSITE-ProRule" id="PRU00047"/>
    </source>
</evidence>
<accession>A0AAQ3JRT3</accession>
<dbReference type="SUPFAM" id="SSF56672">
    <property type="entry name" value="DNA/RNA polymerases"/>
    <property type="match status" value="1"/>
</dbReference>
<evidence type="ECO:0000313" key="5">
    <source>
        <dbReference type="EMBL" id="WOK95118.1"/>
    </source>
</evidence>
<dbReference type="InterPro" id="IPR036397">
    <property type="entry name" value="RNaseH_sf"/>
</dbReference>
<dbReference type="CDD" id="cd01650">
    <property type="entry name" value="RT_nLTR_like"/>
    <property type="match status" value="1"/>
</dbReference>
<protein>
    <recommendedName>
        <fullName evidence="7">Reverse transcriptase domain-containing protein</fullName>
    </recommendedName>
</protein>
<evidence type="ECO:0008006" key="7">
    <source>
        <dbReference type="Google" id="ProtNLM"/>
    </source>
</evidence>
<dbReference type="InterPro" id="IPR043502">
    <property type="entry name" value="DNA/RNA_pol_sf"/>
</dbReference>
<dbReference type="InterPro" id="IPR002156">
    <property type="entry name" value="RNaseH_domain"/>
</dbReference>
<dbReference type="Proteomes" id="UP001327560">
    <property type="component" value="Chromosome 1"/>
</dbReference>
<reference evidence="5 6" key="1">
    <citation type="submission" date="2023-10" db="EMBL/GenBank/DDBJ databases">
        <title>Chromosome-scale genome assembly provides insights into flower coloration mechanisms of Canna indica.</title>
        <authorList>
            <person name="Li C."/>
        </authorList>
    </citation>
    <scope>NUCLEOTIDE SEQUENCE [LARGE SCALE GENOMIC DNA]</scope>
    <source>
        <tissue evidence="5">Flower</tissue>
    </source>
</reference>
<dbReference type="SUPFAM" id="SSF53098">
    <property type="entry name" value="Ribonuclease H-like"/>
    <property type="match status" value="1"/>
</dbReference>
<dbReference type="PANTHER" id="PTHR31635">
    <property type="entry name" value="REVERSE TRANSCRIPTASE DOMAIN-CONTAINING PROTEIN-RELATED"/>
    <property type="match status" value="1"/>
</dbReference>
<gene>
    <name evidence="5" type="ORF">Cni_G03825</name>
</gene>
<keyword evidence="1" id="KW-0479">Metal-binding</keyword>
<keyword evidence="1" id="KW-0862">Zinc</keyword>
<dbReference type="Pfam" id="PF13456">
    <property type="entry name" value="RVT_3"/>
    <property type="match status" value="1"/>
</dbReference>
<sequence length="1296" mass="148567">MVDVRASSLGGSRYKDQSKVKASAEGNLNKNKGKQSGTTNHVVNSFPGSSSHSDLKNSMMHAIKNPLFDSNQKNMKQPNSWASLFKESYVFDNLPEREDLSERFESIRMNSSDEIFIEEELVNYSRLNWTNSLYGKFYVVDLASGFFCFKFANADDVEKVLTNGPWFLRGQVLLLSPWRENFQPMLERIDSIPIWIQFPRLPIEFLQRDILIKLASALGKSLKVDEITLKGNRAKFALLCVLWDLKKFVPNGLWINCSGKRFWQALALENIPKLCYECGKIWHLAYQCVTDRVQVNNEDNANIAIMENNTVCAKENQADSSAKSIHGPWQVLEDSSAMRNNEKEDSKVQVTQNPFFGKGKNIVSSKEAVEKDIVEFKFVNSTPIQIHVDMEMEAENLHKKLTDTFVVAIDAWNYLNMLLKNHSPDFILLVETHTDEENSILCIKKLGSSWDGIYISGNGRSGGAGLMDLEFKGPHFTLCNNRIGGNMTYARLDKNLSKELTYWDKNKIGSLENPVKDSLDELGILEDIDAKGLSNEQDQIRMECLVNKIKALNRQIHMKWWLKATTMWIEQNDRNTKFFQNLVKFKKRKSLITEIQTEQSIISKPKKIVEEYANWYKDLWGSVDRDINNWDTLRNLNWYRVPSSCHNALTNAFSEKEIIEAINSLGRGKAPGPDSYNLEFYINFWDRINESYMSAINSFHESGVIPEFWGNTKLVFIPKTDNAKRITDYRPIALCNVGYKILSKLLVNRCKSFIEDTISKEQMAFVRNRNLHENVLMVSEMLNIIHGSKRKKPYCILKLDLEKAFDRVSWEALKKIWNFMNFPKKLINRLYGCLSSSVFTCSINGFNSFCFKNCKGVRQGDPLSPYFFIMMQELLSLLIKKAVDDGEVKAFKYKKFFISHLFYADDILITISSCRRSVMKVKEILDTYCSYTNHKINVSKSEVIFPGNCSERIKAEVCNILNIKKGTFPIKHLGVFIDGGKLSKSHQSLVVDKASTRIENWASKHISQAGKIVLINSVVNSIPIHSLSTTWINDGVINNYAKNARSFLWKTNSKKKGLHLVKWELVTICKRDGGLGIKDLGVIKYRNEWINGKWLNESDGLGKSSGDALIAARLWKLWKNRNNCMFNGKCSNINPLFFRTLAELNQRCAKEVLNQNIIWGKKISSVSSLQNVYMVSEKNVVNAYCDAAWIEESRNTGIGFQFLGDDLIKIYKCISFMIALDPLSAKLWAIWLCLVKAKLLNIKHLKLFSDCLRAINILQMKFKPPWFLKGLMKDISQIAMALEAVEWVHIKRKGNN</sequence>
<dbReference type="PROSITE" id="PS50158">
    <property type="entry name" value="ZF_CCHC"/>
    <property type="match status" value="1"/>
</dbReference>
<feature type="domain" description="CCHC-type" evidence="3">
    <location>
        <begin position="275"/>
        <end position="288"/>
    </location>
</feature>
<dbReference type="InterPro" id="IPR001878">
    <property type="entry name" value="Znf_CCHC"/>
</dbReference>
<name>A0AAQ3JRT3_9LILI</name>
<dbReference type="InterPro" id="IPR012337">
    <property type="entry name" value="RNaseH-like_sf"/>
</dbReference>
<keyword evidence="6" id="KW-1185">Reference proteome</keyword>
<dbReference type="GO" id="GO:0004523">
    <property type="term" value="F:RNA-DNA hybrid ribonuclease activity"/>
    <property type="evidence" value="ECO:0007669"/>
    <property type="project" value="InterPro"/>
</dbReference>
<proteinExistence type="predicted"/>
<evidence type="ECO:0000259" key="3">
    <source>
        <dbReference type="PROSITE" id="PS50158"/>
    </source>
</evidence>
<dbReference type="EMBL" id="CP136890">
    <property type="protein sequence ID" value="WOK95118.1"/>
    <property type="molecule type" value="Genomic_DNA"/>
</dbReference>
<evidence type="ECO:0000259" key="4">
    <source>
        <dbReference type="PROSITE" id="PS50878"/>
    </source>
</evidence>
<evidence type="ECO:0000313" key="6">
    <source>
        <dbReference type="Proteomes" id="UP001327560"/>
    </source>
</evidence>
<feature type="domain" description="Reverse transcriptase" evidence="4">
    <location>
        <begin position="698"/>
        <end position="977"/>
    </location>
</feature>
<dbReference type="InterPro" id="IPR044730">
    <property type="entry name" value="RNase_H-like_dom_plant"/>
</dbReference>
<dbReference type="GO" id="GO:0008270">
    <property type="term" value="F:zinc ion binding"/>
    <property type="evidence" value="ECO:0007669"/>
    <property type="project" value="UniProtKB-KW"/>
</dbReference>
<feature type="region of interest" description="Disordered" evidence="2">
    <location>
        <begin position="1"/>
        <end position="55"/>
    </location>
</feature>
<keyword evidence="1" id="KW-0863">Zinc-finger</keyword>
<dbReference type="Pfam" id="PF14111">
    <property type="entry name" value="DUF4283"/>
    <property type="match status" value="1"/>
</dbReference>
<dbReference type="Gene3D" id="3.30.420.10">
    <property type="entry name" value="Ribonuclease H-like superfamily/Ribonuclease H"/>
    <property type="match status" value="1"/>
</dbReference>
<feature type="compositionally biased region" description="Polar residues" evidence="2">
    <location>
        <begin position="26"/>
        <end position="52"/>
    </location>
</feature>
<dbReference type="CDD" id="cd06222">
    <property type="entry name" value="RNase_H_like"/>
    <property type="match status" value="1"/>
</dbReference>
<organism evidence="5 6">
    <name type="scientific">Canna indica</name>
    <name type="common">Indian-shot</name>
    <dbReference type="NCBI Taxonomy" id="4628"/>
    <lineage>
        <taxon>Eukaryota</taxon>
        <taxon>Viridiplantae</taxon>
        <taxon>Streptophyta</taxon>
        <taxon>Embryophyta</taxon>
        <taxon>Tracheophyta</taxon>
        <taxon>Spermatophyta</taxon>
        <taxon>Magnoliopsida</taxon>
        <taxon>Liliopsida</taxon>
        <taxon>Zingiberales</taxon>
        <taxon>Cannaceae</taxon>
        <taxon>Canna</taxon>
    </lineage>
</organism>
<dbReference type="GO" id="GO:0003676">
    <property type="term" value="F:nucleic acid binding"/>
    <property type="evidence" value="ECO:0007669"/>
    <property type="project" value="InterPro"/>
</dbReference>
<dbReference type="InterPro" id="IPR025558">
    <property type="entry name" value="DUF4283"/>
</dbReference>
<dbReference type="PANTHER" id="PTHR31635:SF196">
    <property type="entry name" value="REVERSE TRANSCRIPTASE DOMAIN-CONTAINING PROTEIN-RELATED"/>
    <property type="match status" value="1"/>
</dbReference>